<comment type="caution">
    <text evidence="1">The sequence shown here is derived from an EMBL/GenBank/DDBJ whole genome shotgun (WGS) entry which is preliminary data.</text>
</comment>
<dbReference type="Gene3D" id="1.20.910.10">
    <property type="entry name" value="Heme oxygenase-like"/>
    <property type="match status" value="1"/>
</dbReference>
<sequence length="696" mass="76707">MLLIISLSILSFLYLVYLKFRGKFRLFKFSESESVVPTKTGRQVGNDTTNSPLKTNTSLQSDKTLYHCLQNLEKFPQALYAGRIRLLSLLDETVSTALAAPLDGASILSISKYSPSAIYDFFANAETRTVAKFDAYILRRRQGGGREMFPDLEYAKWWLRTAAPVKYVDGSWLGGIHRAFSTLPLNRHSQKIAWQILSEELGDGDLTKNHVWVYQQLMASVNVDIGTGDEKRFIDDSKNPNEDERVWKAAVAQLCVSLCPDEFLPEILGFNMAYENLPLHLLITIQELRELNLDPYYFILHVSIDNGHSGHAAMGIKAVTEYVGSLPPSEVETAWRRIQAGVILSEGLPTIPSTPSTLDRRVEKLFGEKCITARPMHAYCPAKIGGKNGKSLSQWLKSEVYHTHSLAFLRALAESKWVLGGFPEQSKLIKEMEWGGRMFGAFTSDEIGVLRAWIKGLGYSKQKPSGGAYAKLVGGDCARPGGSAPSSPIAPPAAFFLITGDFNGILSSVPISGTIISSHLYPLLRLSAVPFEYLPSYPAKCSTPQGMVAIKILRALHGFRGQNDLCAGMDGIHYPDENRGIYEISEHSCVFRELNGVVGEVKEWLSSMSRAPAQNYSFLLGAQLSFVVNLFWNDQLLEAGMLGKPDRKILRIIGDECVSVSREVIGLCDQDAVANGFGTIRSEIGRCVVDAGGGNG</sequence>
<keyword evidence="2" id="KW-1185">Reference proteome</keyword>
<dbReference type="Proteomes" id="UP001447188">
    <property type="component" value="Unassembled WGS sequence"/>
</dbReference>
<organism evidence="1 2">
    <name type="scientific">Discina gigas</name>
    <dbReference type="NCBI Taxonomy" id="1032678"/>
    <lineage>
        <taxon>Eukaryota</taxon>
        <taxon>Fungi</taxon>
        <taxon>Dikarya</taxon>
        <taxon>Ascomycota</taxon>
        <taxon>Pezizomycotina</taxon>
        <taxon>Pezizomycetes</taxon>
        <taxon>Pezizales</taxon>
        <taxon>Discinaceae</taxon>
        <taxon>Discina</taxon>
    </lineage>
</organism>
<dbReference type="Pfam" id="PF14518">
    <property type="entry name" value="Haem_oxygenas_2"/>
    <property type="match status" value="1"/>
</dbReference>
<reference evidence="1 2" key="1">
    <citation type="submission" date="2024-02" db="EMBL/GenBank/DDBJ databases">
        <title>Discinaceae phylogenomics.</title>
        <authorList>
            <person name="Dirks A.C."/>
            <person name="James T.Y."/>
        </authorList>
    </citation>
    <scope>NUCLEOTIDE SEQUENCE [LARGE SCALE GENOMIC DNA]</scope>
    <source>
        <strain evidence="1 2">ACD0624</strain>
    </source>
</reference>
<evidence type="ECO:0000313" key="2">
    <source>
        <dbReference type="Proteomes" id="UP001447188"/>
    </source>
</evidence>
<gene>
    <name evidence="1" type="ORF">Q9L58_004993</name>
</gene>
<dbReference type="EMBL" id="JBBBZM010000057">
    <property type="protein sequence ID" value="KAL0636087.1"/>
    <property type="molecule type" value="Genomic_DNA"/>
</dbReference>
<name>A0ABR3GK00_9PEZI</name>
<dbReference type="SMART" id="SM01236">
    <property type="entry name" value="Haem_oxygenase_2"/>
    <property type="match status" value="1"/>
</dbReference>
<protein>
    <submittedName>
        <fullName evidence="1">Uncharacterized protein</fullName>
    </submittedName>
</protein>
<proteinExistence type="predicted"/>
<evidence type="ECO:0000313" key="1">
    <source>
        <dbReference type="EMBL" id="KAL0636087.1"/>
    </source>
</evidence>
<accession>A0ABR3GK00</accession>
<dbReference type="InterPro" id="IPR016084">
    <property type="entry name" value="Haem_Oase-like_multi-hlx"/>
</dbReference>